<name>A0A8T3B3X4_DENNO</name>
<dbReference type="GO" id="GO:0003677">
    <property type="term" value="F:DNA binding"/>
    <property type="evidence" value="ECO:0007669"/>
    <property type="project" value="UniProtKB-KW"/>
</dbReference>
<evidence type="ECO:0000256" key="2">
    <source>
        <dbReference type="ARBA" id="ARBA00023015"/>
    </source>
</evidence>
<accession>A0A8T3B3X4</accession>
<protein>
    <recommendedName>
        <fullName evidence="9">B3 domain-containing protein</fullName>
    </recommendedName>
</protein>
<evidence type="ECO:0000256" key="4">
    <source>
        <dbReference type="ARBA" id="ARBA00023163"/>
    </source>
</evidence>
<gene>
    <name evidence="7" type="ORF">KFK09_015239</name>
</gene>
<comment type="caution">
    <text evidence="7">The sequence shown here is derived from an EMBL/GenBank/DDBJ whole genome shotgun (WGS) entry which is preliminary data.</text>
</comment>
<feature type="signal peptide" evidence="6">
    <location>
        <begin position="1"/>
        <end position="19"/>
    </location>
</feature>
<evidence type="ECO:0000313" key="7">
    <source>
        <dbReference type="EMBL" id="KAI0504287.1"/>
    </source>
</evidence>
<sequence length="227" mass="25089">MAPHSLLPFSFSLLPFATSAKIEILETLDLISKLSAPLPLPKQAPAATAAAADETKGEEMPEWVAKLTVDKGAAFAWKVMEKEIYASDVSDQQNRFLIRKQIAEDRIRPAMTGYEISAANLMSGDDFTTSKRQRLSGGAGEIGERKEGREHGGLPVMVYTRYGWGCLLHLTRWDASKASVLKGGNYREFHRRSFLAAGDVVEMWAFRDGHGKLCFIIGNKIDLDISL</sequence>
<dbReference type="Proteomes" id="UP000829196">
    <property type="component" value="Unassembled WGS sequence"/>
</dbReference>
<dbReference type="GO" id="GO:0005634">
    <property type="term" value="C:nucleus"/>
    <property type="evidence" value="ECO:0007669"/>
    <property type="project" value="UniProtKB-SubCell"/>
</dbReference>
<keyword evidence="4" id="KW-0804">Transcription</keyword>
<feature type="chain" id="PRO_5035897530" description="B3 domain-containing protein" evidence="6">
    <location>
        <begin position="20"/>
        <end position="227"/>
    </location>
</feature>
<dbReference type="Gene3D" id="2.40.330.10">
    <property type="entry name" value="DNA-binding pseudobarrel domain"/>
    <property type="match status" value="1"/>
</dbReference>
<dbReference type="PANTHER" id="PTHR34397">
    <property type="entry name" value="OS05G0237600 PROTEIN"/>
    <property type="match status" value="1"/>
</dbReference>
<keyword evidence="3" id="KW-0238">DNA-binding</keyword>
<evidence type="ECO:0000313" key="8">
    <source>
        <dbReference type="Proteomes" id="UP000829196"/>
    </source>
</evidence>
<evidence type="ECO:0000256" key="1">
    <source>
        <dbReference type="ARBA" id="ARBA00004123"/>
    </source>
</evidence>
<dbReference type="PANTHER" id="PTHR34397:SF22">
    <property type="entry name" value="OS05G0237600 PROTEIN"/>
    <property type="match status" value="1"/>
</dbReference>
<keyword evidence="8" id="KW-1185">Reference proteome</keyword>
<keyword evidence="6" id="KW-0732">Signal</keyword>
<reference evidence="7" key="1">
    <citation type="journal article" date="2022" name="Front. Genet.">
        <title>Chromosome-Scale Assembly of the Dendrobium nobile Genome Provides Insights Into the Molecular Mechanism of the Biosynthesis of the Medicinal Active Ingredient of Dendrobium.</title>
        <authorList>
            <person name="Xu Q."/>
            <person name="Niu S.-C."/>
            <person name="Li K.-L."/>
            <person name="Zheng P.-J."/>
            <person name="Zhang X.-J."/>
            <person name="Jia Y."/>
            <person name="Liu Y."/>
            <person name="Niu Y.-X."/>
            <person name="Yu L.-H."/>
            <person name="Chen D.-F."/>
            <person name="Zhang G.-Q."/>
        </authorList>
    </citation>
    <scope>NUCLEOTIDE SEQUENCE</scope>
    <source>
        <tissue evidence="7">Leaf</tissue>
    </source>
</reference>
<dbReference type="AlphaFoldDB" id="A0A8T3B3X4"/>
<evidence type="ECO:0000256" key="6">
    <source>
        <dbReference type="SAM" id="SignalP"/>
    </source>
</evidence>
<evidence type="ECO:0000256" key="3">
    <source>
        <dbReference type="ARBA" id="ARBA00023125"/>
    </source>
</evidence>
<organism evidence="7 8">
    <name type="scientific">Dendrobium nobile</name>
    <name type="common">Orchid</name>
    <dbReference type="NCBI Taxonomy" id="94219"/>
    <lineage>
        <taxon>Eukaryota</taxon>
        <taxon>Viridiplantae</taxon>
        <taxon>Streptophyta</taxon>
        <taxon>Embryophyta</taxon>
        <taxon>Tracheophyta</taxon>
        <taxon>Spermatophyta</taxon>
        <taxon>Magnoliopsida</taxon>
        <taxon>Liliopsida</taxon>
        <taxon>Asparagales</taxon>
        <taxon>Orchidaceae</taxon>
        <taxon>Epidendroideae</taxon>
        <taxon>Malaxideae</taxon>
        <taxon>Dendrobiinae</taxon>
        <taxon>Dendrobium</taxon>
    </lineage>
</organism>
<proteinExistence type="predicted"/>
<dbReference type="InterPro" id="IPR015300">
    <property type="entry name" value="DNA-bd_pseudobarrel_sf"/>
</dbReference>
<evidence type="ECO:0008006" key="9">
    <source>
        <dbReference type="Google" id="ProtNLM"/>
    </source>
</evidence>
<dbReference type="EMBL" id="JAGYWB010000011">
    <property type="protein sequence ID" value="KAI0504287.1"/>
    <property type="molecule type" value="Genomic_DNA"/>
</dbReference>
<keyword evidence="5" id="KW-0539">Nucleus</keyword>
<keyword evidence="2" id="KW-0805">Transcription regulation</keyword>
<comment type="subcellular location">
    <subcellularLocation>
        <location evidence="1">Nucleus</location>
    </subcellularLocation>
</comment>
<evidence type="ECO:0000256" key="5">
    <source>
        <dbReference type="ARBA" id="ARBA00023242"/>
    </source>
</evidence>